<evidence type="ECO:0000259" key="3">
    <source>
        <dbReference type="Pfam" id="PF14341"/>
    </source>
</evidence>
<keyword evidence="1" id="KW-0472">Membrane</keyword>
<protein>
    <submittedName>
        <fullName evidence="4">PilX N-terminal domain-containing pilus assembly protein</fullName>
    </submittedName>
</protein>
<evidence type="ECO:0000259" key="2">
    <source>
        <dbReference type="Pfam" id="PF13681"/>
    </source>
</evidence>
<keyword evidence="1" id="KW-1133">Transmembrane helix</keyword>
<dbReference type="Pfam" id="PF14341">
    <property type="entry name" value="PilX_N"/>
    <property type="match status" value="1"/>
</dbReference>
<gene>
    <name evidence="4" type="ORF">RF679_14105</name>
</gene>
<sequence>MRILNRQKGFVLPVSMIFLIVMTMLAITAIRKSTLDEKVVGNLRAQESAFQAAEKGLRFCERQLDLAAGSTNMCRLRSGSTVQIPLNEQDFNPNNVSGNFPNKWKDKTVWSSAYALTATGIDQISGVASQPQCIIERWPLPGRDQYSWPYVITSRGVGTVDTAVVMLQEIIRCGNY</sequence>
<keyword evidence="1" id="KW-0812">Transmembrane</keyword>
<dbReference type="Proteomes" id="UP001181355">
    <property type="component" value="Chromosome"/>
</dbReference>
<keyword evidence="5" id="KW-1185">Reference proteome</keyword>
<dbReference type="Pfam" id="PF13681">
    <property type="entry name" value="PilX"/>
    <property type="match status" value="1"/>
</dbReference>
<dbReference type="RefSeq" id="WP_309481271.1">
    <property type="nucleotide sequence ID" value="NZ_CP133720.1"/>
</dbReference>
<proteinExistence type="predicted"/>
<accession>A0ABY9REX2</accession>
<dbReference type="EMBL" id="CP133720">
    <property type="protein sequence ID" value="WMW79776.1"/>
    <property type="molecule type" value="Genomic_DNA"/>
</dbReference>
<evidence type="ECO:0000313" key="5">
    <source>
        <dbReference type="Proteomes" id="UP001181355"/>
    </source>
</evidence>
<evidence type="ECO:0000256" key="1">
    <source>
        <dbReference type="SAM" id="Phobius"/>
    </source>
</evidence>
<evidence type="ECO:0000313" key="4">
    <source>
        <dbReference type="EMBL" id="WMW79776.1"/>
    </source>
</evidence>
<reference evidence="4" key="1">
    <citation type="submission" date="2023-09" db="EMBL/GenBank/DDBJ databases">
        <title>Undibacterium sp. 20NA77.5 isolated from freshwater.</title>
        <authorList>
            <person name="Le V."/>
            <person name="Ko S.-R."/>
            <person name="Ahn C.-Y."/>
            <person name="Oh H.-M."/>
        </authorList>
    </citation>
    <scope>NUCLEOTIDE SEQUENCE</scope>
    <source>
        <strain evidence="4">20NA77.5</strain>
    </source>
</reference>
<dbReference type="InterPro" id="IPR025205">
    <property type="entry name" value="PilX/PilW_C"/>
</dbReference>
<organism evidence="4 5">
    <name type="scientific">Undibacterium cyanobacteriorum</name>
    <dbReference type="NCBI Taxonomy" id="3073561"/>
    <lineage>
        <taxon>Bacteria</taxon>
        <taxon>Pseudomonadati</taxon>
        <taxon>Pseudomonadota</taxon>
        <taxon>Betaproteobacteria</taxon>
        <taxon>Burkholderiales</taxon>
        <taxon>Oxalobacteraceae</taxon>
        <taxon>Undibacterium</taxon>
    </lineage>
</organism>
<feature type="domain" description="Type 4 fimbrial biogenesis protein PilX N-terminal" evidence="3">
    <location>
        <begin position="8"/>
        <end position="58"/>
    </location>
</feature>
<feature type="domain" description="PilX/PilW C-terminal" evidence="2">
    <location>
        <begin position="95"/>
        <end position="172"/>
    </location>
</feature>
<dbReference type="InterPro" id="IPR025746">
    <property type="entry name" value="PilX_N_dom"/>
</dbReference>
<name>A0ABY9REX2_9BURK</name>
<feature type="transmembrane region" description="Helical" evidence="1">
    <location>
        <begin position="9"/>
        <end position="30"/>
    </location>
</feature>